<dbReference type="RefSeq" id="WP_124342468.1">
    <property type="nucleotide sequence ID" value="NZ_BHYL01000106.1"/>
</dbReference>
<evidence type="ECO:0000313" key="2">
    <source>
        <dbReference type="Proteomes" id="UP000288246"/>
    </source>
</evidence>
<proteinExistence type="predicted"/>
<evidence type="ECO:0008006" key="3">
    <source>
        <dbReference type="Google" id="ProtNLM"/>
    </source>
</evidence>
<dbReference type="AlphaFoldDB" id="A0A401UZ31"/>
<dbReference type="OrthoDB" id="4829335at2"/>
<reference evidence="1 2" key="1">
    <citation type="submission" date="2018-11" db="EMBL/GenBank/DDBJ databases">
        <title>Draft genome sequence of Cellulomonas takizawaensis strain TKZ-21.</title>
        <authorList>
            <person name="Yamamura H."/>
            <person name="Hayashi T."/>
            <person name="Hamada M."/>
            <person name="Serisawa Y."/>
            <person name="Matsuyama K."/>
            <person name="Nakagawa Y."/>
            <person name="Otoguro M."/>
            <person name="Yanagida F."/>
            <person name="Hayakawa M."/>
        </authorList>
    </citation>
    <scope>NUCLEOTIDE SEQUENCE [LARGE SCALE GENOMIC DNA]</scope>
    <source>
        <strain evidence="1 2">TKZ-21</strain>
    </source>
</reference>
<gene>
    <name evidence="1" type="ORF">CTKZ_15130</name>
</gene>
<comment type="caution">
    <text evidence="1">The sequence shown here is derived from an EMBL/GenBank/DDBJ whole genome shotgun (WGS) entry which is preliminary data.</text>
</comment>
<dbReference type="EMBL" id="BHYL01000106">
    <property type="protein sequence ID" value="GCD19951.1"/>
    <property type="molecule type" value="Genomic_DNA"/>
</dbReference>
<keyword evidence="2" id="KW-1185">Reference proteome</keyword>
<dbReference type="Proteomes" id="UP000288246">
    <property type="component" value="Unassembled WGS sequence"/>
</dbReference>
<protein>
    <recommendedName>
        <fullName evidence="3">WXG100 family type VII secretion target</fullName>
    </recommendedName>
</protein>
<evidence type="ECO:0000313" key="1">
    <source>
        <dbReference type="EMBL" id="GCD19951.1"/>
    </source>
</evidence>
<accession>A0A401UZ31</accession>
<sequence length="98" mass="10531">MTDDLTRAQGRVDDLRLLLRQVREAREGVPSLHRAAEAVGSAGTWTGTAADRLHRDELAPAAAALPRTLVRIEEAVADELAHAERALGRAREDAEGVA</sequence>
<organism evidence="1 2">
    <name type="scientific">Cellulomonas algicola</name>
    <dbReference type="NCBI Taxonomy" id="2071633"/>
    <lineage>
        <taxon>Bacteria</taxon>
        <taxon>Bacillati</taxon>
        <taxon>Actinomycetota</taxon>
        <taxon>Actinomycetes</taxon>
        <taxon>Micrococcales</taxon>
        <taxon>Cellulomonadaceae</taxon>
        <taxon>Cellulomonas</taxon>
    </lineage>
</organism>
<name>A0A401UZ31_9CELL</name>